<keyword evidence="3 5" id="KW-0808">Transferase</keyword>
<feature type="domain" description="Glycosyltransferase 2-like" evidence="4">
    <location>
        <begin position="9"/>
        <end position="138"/>
    </location>
</feature>
<dbReference type="Proteomes" id="UP000265801">
    <property type="component" value="Unassembled WGS sequence"/>
</dbReference>
<dbReference type="Gene3D" id="3.90.550.10">
    <property type="entry name" value="Spore Coat Polysaccharide Biosynthesis Protein SpsA, Chain A"/>
    <property type="match status" value="1"/>
</dbReference>
<comment type="similarity">
    <text evidence="1">Belongs to the glycosyltransferase 2 family.</text>
</comment>
<evidence type="ECO:0000259" key="4">
    <source>
        <dbReference type="Pfam" id="PF00535"/>
    </source>
</evidence>
<comment type="caution">
    <text evidence="5">The sequence shown here is derived from an EMBL/GenBank/DDBJ whole genome shotgun (WGS) entry which is preliminary data.</text>
</comment>
<evidence type="ECO:0000256" key="1">
    <source>
        <dbReference type="ARBA" id="ARBA00006739"/>
    </source>
</evidence>
<evidence type="ECO:0000256" key="3">
    <source>
        <dbReference type="ARBA" id="ARBA00022679"/>
    </source>
</evidence>
<accession>A0A3A1R5N2</accession>
<keyword evidence="2" id="KW-0328">Glycosyltransferase</keyword>
<dbReference type="InterPro" id="IPR029044">
    <property type="entry name" value="Nucleotide-diphossugar_trans"/>
</dbReference>
<dbReference type="RefSeq" id="WP_119546056.1">
    <property type="nucleotide sequence ID" value="NZ_QXIR01000006.1"/>
</dbReference>
<protein>
    <submittedName>
        <fullName evidence="5">Glycosyltransferase family 2 protein</fullName>
    </submittedName>
</protein>
<dbReference type="EMBL" id="QXIR01000006">
    <property type="protein sequence ID" value="RIW36052.1"/>
    <property type="molecule type" value="Genomic_DNA"/>
</dbReference>
<dbReference type="SUPFAM" id="SSF53448">
    <property type="entry name" value="Nucleotide-diphospho-sugar transferases"/>
    <property type="match status" value="1"/>
</dbReference>
<gene>
    <name evidence="5" type="ORF">D3H55_06220</name>
</gene>
<dbReference type="CDD" id="cd00761">
    <property type="entry name" value="Glyco_tranf_GTA_type"/>
    <property type="match status" value="1"/>
</dbReference>
<name>A0A3A1R5N2_9BACI</name>
<dbReference type="InterPro" id="IPR001173">
    <property type="entry name" value="Glyco_trans_2-like"/>
</dbReference>
<dbReference type="AlphaFoldDB" id="A0A3A1R5N2"/>
<dbReference type="Pfam" id="PF00535">
    <property type="entry name" value="Glycos_transf_2"/>
    <property type="match status" value="1"/>
</dbReference>
<keyword evidence="6" id="KW-1185">Reference proteome</keyword>
<evidence type="ECO:0000313" key="6">
    <source>
        <dbReference type="Proteomes" id="UP000265801"/>
    </source>
</evidence>
<evidence type="ECO:0000313" key="5">
    <source>
        <dbReference type="EMBL" id="RIW36052.1"/>
    </source>
</evidence>
<dbReference type="PANTHER" id="PTHR22916:SF51">
    <property type="entry name" value="GLYCOSYLTRANSFERASE EPSH-RELATED"/>
    <property type="match status" value="1"/>
</dbReference>
<organism evidence="5 6">
    <name type="scientific">Bacillus salacetis</name>
    <dbReference type="NCBI Taxonomy" id="2315464"/>
    <lineage>
        <taxon>Bacteria</taxon>
        <taxon>Bacillati</taxon>
        <taxon>Bacillota</taxon>
        <taxon>Bacilli</taxon>
        <taxon>Bacillales</taxon>
        <taxon>Bacillaceae</taxon>
        <taxon>Bacillus</taxon>
    </lineage>
</organism>
<dbReference type="OrthoDB" id="396512at2"/>
<proteinExistence type="inferred from homology"/>
<reference evidence="5 6" key="1">
    <citation type="submission" date="2018-09" db="EMBL/GenBank/DDBJ databases">
        <title>Bacillus saliacetes sp. nov., isolated from Thai shrimp paste (Ka-pi).</title>
        <authorList>
            <person name="Daroonpunt R."/>
            <person name="Tanasupawat S."/>
            <person name="Yiamsombut S."/>
        </authorList>
    </citation>
    <scope>NUCLEOTIDE SEQUENCE [LARGE SCALE GENOMIC DNA]</scope>
    <source>
        <strain evidence="5 6">SKP7-4</strain>
    </source>
</reference>
<evidence type="ECO:0000256" key="2">
    <source>
        <dbReference type="ARBA" id="ARBA00022676"/>
    </source>
</evidence>
<sequence>MNDFSPLISVIIPVYNTYDYVKRGIDSVLSQTYKNIELIIVDDGSTDGSKELLDHIHKINPQIIVVHQNNSGVSVARNRGLDLISGKYVCFLDSDDWLTDDAIEFLYEQIKEKDKTVSACDRNFVEIKNGKLEVKRQRDSEAPIYLSATQALLETGTVKLNLQSACYKLFPVSLINGKEQIRFNEEISHGEDGLFVFDILCRAEGIVFSTEPKWNILTRPGSATTSDFSSKMLTALWAVDKMISVAGNNTELINRLKIYYTERAMGLTVKYSISKYKSKNDKKLLRSALKRYKGIFINNNVSVIKKFKYYFLLYMPLKIVYLTFNFKKTIGG</sequence>
<dbReference type="GO" id="GO:0016757">
    <property type="term" value="F:glycosyltransferase activity"/>
    <property type="evidence" value="ECO:0007669"/>
    <property type="project" value="UniProtKB-KW"/>
</dbReference>
<dbReference type="PANTHER" id="PTHR22916">
    <property type="entry name" value="GLYCOSYLTRANSFERASE"/>
    <property type="match status" value="1"/>
</dbReference>